<evidence type="ECO:0000313" key="2">
    <source>
        <dbReference type="EMBL" id="SJZ45790.1"/>
    </source>
</evidence>
<dbReference type="AlphaFoldDB" id="A0A1T4KTV8"/>
<evidence type="ECO:0000256" key="1">
    <source>
        <dbReference type="SAM" id="MobiDB-lite"/>
    </source>
</evidence>
<dbReference type="InterPro" id="IPR003770">
    <property type="entry name" value="MLTG-like"/>
</dbReference>
<dbReference type="OrthoDB" id="2138957at2"/>
<protein>
    <submittedName>
        <fullName evidence="2">Predicted periplasmic solute-binding protein</fullName>
    </submittedName>
</protein>
<feature type="compositionally biased region" description="Basic and acidic residues" evidence="1">
    <location>
        <begin position="58"/>
        <end position="75"/>
    </location>
</feature>
<proteinExistence type="predicted"/>
<organism evidence="2 3">
    <name type="scientific">Globicatella sulfidifaciens DSM 15739</name>
    <dbReference type="NCBI Taxonomy" id="1121925"/>
    <lineage>
        <taxon>Bacteria</taxon>
        <taxon>Bacillati</taxon>
        <taxon>Bacillota</taxon>
        <taxon>Bacilli</taxon>
        <taxon>Lactobacillales</taxon>
        <taxon>Aerococcaceae</taxon>
        <taxon>Globicatella</taxon>
    </lineage>
</organism>
<evidence type="ECO:0000313" key="3">
    <source>
        <dbReference type="Proteomes" id="UP000189941"/>
    </source>
</evidence>
<name>A0A1T4KTV8_9LACT</name>
<sequence>MSKQTLRSMGIGFLCAALLSGAYAVFGQGNVPVPGVTVNSLFNGSNNDKELAQYREEVSKLQEEKSNLESEKQKLSENMSALEEQTNKQSEKKDESTSGNSIEPTSGEESTVEEGESTEATNEENNDEVAAEASSTTTFTISEGEDSTTIANRLADEGIIQDSAELQEIIANWGLDTLIQAGEYELSPDMSVHQVAEILTNGAYYYIP</sequence>
<dbReference type="Proteomes" id="UP000189941">
    <property type="component" value="Unassembled WGS sequence"/>
</dbReference>
<feature type="compositionally biased region" description="Acidic residues" evidence="1">
    <location>
        <begin position="110"/>
        <end position="130"/>
    </location>
</feature>
<accession>A0A1T4KTV8</accession>
<dbReference type="Gene3D" id="3.30.1490.480">
    <property type="entry name" value="Endolytic murein transglycosylase"/>
    <property type="match status" value="1"/>
</dbReference>
<feature type="region of interest" description="Disordered" evidence="1">
    <location>
        <begin position="58"/>
        <end position="145"/>
    </location>
</feature>
<dbReference type="EMBL" id="FUWO01000005">
    <property type="protein sequence ID" value="SJZ45790.1"/>
    <property type="molecule type" value="Genomic_DNA"/>
</dbReference>
<dbReference type="RefSeq" id="WP_078755644.1">
    <property type="nucleotide sequence ID" value="NZ_FUWO01000005.1"/>
</dbReference>
<gene>
    <name evidence="2" type="ORF">SAMN02746011_00854</name>
</gene>
<feature type="compositionally biased region" description="Polar residues" evidence="1">
    <location>
        <begin position="136"/>
        <end position="145"/>
    </location>
</feature>
<feature type="compositionally biased region" description="Basic and acidic residues" evidence="1">
    <location>
        <begin position="85"/>
        <end position="96"/>
    </location>
</feature>
<keyword evidence="3" id="KW-1185">Reference proteome</keyword>
<dbReference type="Pfam" id="PF02618">
    <property type="entry name" value="YceG"/>
    <property type="match status" value="1"/>
</dbReference>
<dbReference type="STRING" id="1121925.SAMN02746011_00854"/>
<reference evidence="3" key="1">
    <citation type="submission" date="2017-02" db="EMBL/GenBank/DDBJ databases">
        <authorList>
            <person name="Varghese N."/>
            <person name="Submissions S."/>
        </authorList>
    </citation>
    <scope>NUCLEOTIDE SEQUENCE [LARGE SCALE GENOMIC DNA]</scope>
    <source>
        <strain evidence="3">DSM 15739</strain>
    </source>
</reference>